<sequence length="823" mass="94205">MDDEYFSISKKPKTYKDLVLNNRDTGYQLVISALLGVSAFLAFCILRPRWTGLYAARKKQKHEATALPELSDSLFGWIPTLWRISDEQVLASAGLDAYVFLAFFKMAVKFLFVALFFSLVVFKPVHDHFPDLYPPNSTINDTMMSSTRVDGRFDVIHALQFPQDYYETDFLWMYLVFAYVFSGLMIYLLVSETGKIIKVRQQYLGSQTTVTDRTIRLSGIPEDLREESKIKQFIEDLDIGKVESVTLCRNWKELDQAVEQRMSALRRLEEAWTVYLGTRRVSRNPETLPIVQPSPPGPAFRLDAENNIHEDDRLLDEQDHVTPYPRERPTTRVWYGPLKLRYRKVDAIDYYEEKLRSLDDKVKALRKKEFKPTPIAFVTLDSVAASQMAIQAVLNPSPLELIANSSPRPADVVWPNTYMTRKERLLRSWTITVIIAFLTVFWALLLVPIAGALTEDTIKKVWPALANYIDDHKFVKSLVNTQLPTLAVSLLSVLVPYLYEWLSNKQGMISQGDVELSLVSKNFFFVFFNFFIIFTLLGSAVNFVSFWEKFRDYLTDATKVANFLARSLSGLLNFYVNYIILQGVGLFPFRLLEFGSVALYPVGLIGAKTPRDYAELVQPPNFSYGFFLPQNILIFIICMVYSVLRSSWRVLLSGLVYFMLGHFVHKYQLLYAMDHRQHSTGRGWLIICDRVVVGLLLFQLTMAGQLALQRAFVRSLMIAPLIIATLWFSLAFSRSYRPLMKFIALRSIHKAEDTDPGREIQEEAVAEADEQGVPAMPARVRRQTIDEAREFGARFVNPSLVMPLENVWIADVASHLTTNGGSS</sequence>
<evidence type="ECO:0000256" key="6">
    <source>
        <dbReference type="ARBA" id="ARBA00023136"/>
    </source>
</evidence>
<protein>
    <recommendedName>
        <fullName evidence="13">DUF221-domain-containing protein</fullName>
    </recommendedName>
</protein>
<dbReference type="InterPro" id="IPR027815">
    <property type="entry name" value="CSC1/OSCA1-like_cyt"/>
</dbReference>
<feature type="domain" description="CSC1/OSCA1-like cytosolic" evidence="10">
    <location>
        <begin position="212"/>
        <end position="416"/>
    </location>
</feature>
<accession>A0A6A6NTA0</accession>
<evidence type="ECO:0000256" key="4">
    <source>
        <dbReference type="ARBA" id="ARBA00022692"/>
    </source>
</evidence>
<feature type="transmembrane region" description="Helical" evidence="7">
    <location>
        <begin position="429"/>
        <end position="453"/>
    </location>
</feature>
<feature type="transmembrane region" description="Helical" evidence="7">
    <location>
        <begin position="712"/>
        <end position="732"/>
    </location>
</feature>
<keyword evidence="4 7" id="KW-0812">Transmembrane</keyword>
<dbReference type="EMBL" id="MU001689">
    <property type="protein sequence ID" value="KAF2454788.1"/>
    <property type="molecule type" value="Genomic_DNA"/>
</dbReference>
<keyword evidence="6 7" id="KW-0472">Membrane</keyword>
<evidence type="ECO:0000313" key="12">
    <source>
        <dbReference type="Proteomes" id="UP000799766"/>
    </source>
</evidence>
<evidence type="ECO:0000256" key="5">
    <source>
        <dbReference type="ARBA" id="ARBA00022989"/>
    </source>
</evidence>
<evidence type="ECO:0000259" key="9">
    <source>
        <dbReference type="Pfam" id="PF13967"/>
    </source>
</evidence>
<dbReference type="Pfam" id="PF02714">
    <property type="entry name" value="RSN1_7TM"/>
    <property type="match status" value="1"/>
</dbReference>
<dbReference type="Pfam" id="PF13967">
    <property type="entry name" value="RSN1_TM"/>
    <property type="match status" value="1"/>
</dbReference>
<feature type="transmembrane region" description="Helical" evidence="7">
    <location>
        <begin position="650"/>
        <end position="672"/>
    </location>
</feature>
<reference evidence="11" key="1">
    <citation type="journal article" date="2020" name="Stud. Mycol.">
        <title>101 Dothideomycetes genomes: a test case for predicting lifestyles and emergence of pathogens.</title>
        <authorList>
            <person name="Haridas S."/>
            <person name="Albert R."/>
            <person name="Binder M."/>
            <person name="Bloem J."/>
            <person name="Labutti K."/>
            <person name="Salamov A."/>
            <person name="Andreopoulos B."/>
            <person name="Baker S."/>
            <person name="Barry K."/>
            <person name="Bills G."/>
            <person name="Bluhm B."/>
            <person name="Cannon C."/>
            <person name="Castanera R."/>
            <person name="Culley D."/>
            <person name="Daum C."/>
            <person name="Ezra D."/>
            <person name="Gonzalez J."/>
            <person name="Henrissat B."/>
            <person name="Kuo A."/>
            <person name="Liang C."/>
            <person name="Lipzen A."/>
            <person name="Lutzoni F."/>
            <person name="Magnuson J."/>
            <person name="Mondo S."/>
            <person name="Nolan M."/>
            <person name="Ohm R."/>
            <person name="Pangilinan J."/>
            <person name="Park H.-J."/>
            <person name="Ramirez L."/>
            <person name="Alfaro M."/>
            <person name="Sun H."/>
            <person name="Tritt A."/>
            <person name="Yoshinaga Y."/>
            <person name="Zwiers L.-H."/>
            <person name="Turgeon B."/>
            <person name="Goodwin S."/>
            <person name="Spatafora J."/>
            <person name="Crous P."/>
            <person name="Grigoriev I."/>
        </authorList>
    </citation>
    <scope>NUCLEOTIDE SEQUENCE</scope>
    <source>
        <strain evidence="11">ATCC 16933</strain>
    </source>
</reference>
<feature type="transmembrane region" description="Helical" evidence="7">
    <location>
        <begin position="523"/>
        <end position="547"/>
    </location>
</feature>
<dbReference type="InterPro" id="IPR045122">
    <property type="entry name" value="Csc1-like"/>
</dbReference>
<feature type="transmembrane region" description="Helical" evidence="7">
    <location>
        <begin position="622"/>
        <end position="644"/>
    </location>
</feature>
<dbReference type="GO" id="GO:0005886">
    <property type="term" value="C:plasma membrane"/>
    <property type="evidence" value="ECO:0007669"/>
    <property type="project" value="TreeGrafter"/>
</dbReference>
<dbReference type="AlphaFoldDB" id="A0A6A6NTA0"/>
<evidence type="ECO:0000256" key="1">
    <source>
        <dbReference type="ARBA" id="ARBA00004141"/>
    </source>
</evidence>
<evidence type="ECO:0000259" key="8">
    <source>
        <dbReference type="Pfam" id="PF02714"/>
    </source>
</evidence>
<evidence type="ECO:0000256" key="2">
    <source>
        <dbReference type="ARBA" id="ARBA00007779"/>
    </source>
</evidence>
<comment type="subcellular location">
    <subcellularLocation>
        <location evidence="1">Membrane</location>
        <topology evidence="1">Multi-pass membrane protein</topology>
    </subcellularLocation>
</comment>
<keyword evidence="5 7" id="KW-1133">Transmembrane helix</keyword>
<comment type="similarity">
    <text evidence="2">Belongs to the CSC1 (TC 1.A.17) family.</text>
</comment>
<keyword evidence="3" id="KW-0813">Transport</keyword>
<dbReference type="PANTHER" id="PTHR13018">
    <property type="entry name" value="PROBABLE MEMBRANE PROTEIN DUF221-RELATED"/>
    <property type="match status" value="1"/>
</dbReference>
<dbReference type="PANTHER" id="PTHR13018:SF5">
    <property type="entry name" value="RE44586P"/>
    <property type="match status" value="1"/>
</dbReference>
<dbReference type="Pfam" id="PF14703">
    <property type="entry name" value="PHM7_cyt"/>
    <property type="match status" value="1"/>
</dbReference>
<dbReference type="GO" id="GO:0005227">
    <property type="term" value="F:calcium-activated cation channel activity"/>
    <property type="evidence" value="ECO:0007669"/>
    <property type="project" value="InterPro"/>
</dbReference>
<feature type="transmembrane region" description="Helical" evidence="7">
    <location>
        <begin position="98"/>
        <end position="122"/>
    </location>
</feature>
<proteinExistence type="inferred from homology"/>
<evidence type="ECO:0000313" key="11">
    <source>
        <dbReference type="EMBL" id="KAF2454788.1"/>
    </source>
</evidence>
<feature type="transmembrane region" description="Helical" evidence="7">
    <location>
        <begin position="171"/>
        <end position="190"/>
    </location>
</feature>
<feature type="transmembrane region" description="Helical" evidence="7">
    <location>
        <begin position="575"/>
        <end position="602"/>
    </location>
</feature>
<dbReference type="Proteomes" id="UP000799766">
    <property type="component" value="Unassembled WGS sequence"/>
</dbReference>
<feature type="transmembrane region" description="Helical" evidence="7">
    <location>
        <begin position="26"/>
        <end position="46"/>
    </location>
</feature>
<feature type="domain" description="CSC1/OSCA1-like N-terminal transmembrane" evidence="9">
    <location>
        <begin position="27"/>
        <end position="192"/>
    </location>
</feature>
<name>A0A6A6NTA0_9PEZI</name>
<gene>
    <name evidence="11" type="ORF">BDY21DRAFT_94558</name>
</gene>
<organism evidence="11 12">
    <name type="scientific">Lineolata rhizophorae</name>
    <dbReference type="NCBI Taxonomy" id="578093"/>
    <lineage>
        <taxon>Eukaryota</taxon>
        <taxon>Fungi</taxon>
        <taxon>Dikarya</taxon>
        <taxon>Ascomycota</taxon>
        <taxon>Pezizomycotina</taxon>
        <taxon>Dothideomycetes</taxon>
        <taxon>Dothideomycetes incertae sedis</taxon>
        <taxon>Lineolatales</taxon>
        <taxon>Lineolataceae</taxon>
        <taxon>Lineolata</taxon>
    </lineage>
</organism>
<dbReference type="OrthoDB" id="1689567at2759"/>
<dbReference type="InterPro" id="IPR032880">
    <property type="entry name" value="CSC1/OSCA1-like_N"/>
</dbReference>
<keyword evidence="12" id="KW-1185">Reference proteome</keyword>
<feature type="domain" description="CSC1/OSCA1-like 7TM region" evidence="8">
    <location>
        <begin position="427"/>
        <end position="704"/>
    </location>
</feature>
<evidence type="ECO:0000259" key="10">
    <source>
        <dbReference type="Pfam" id="PF14703"/>
    </source>
</evidence>
<evidence type="ECO:0008006" key="13">
    <source>
        <dbReference type="Google" id="ProtNLM"/>
    </source>
</evidence>
<evidence type="ECO:0000256" key="3">
    <source>
        <dbReference type="ARBA" id="ARBA00022448"/>
    </source>
</evidence>
<dbReference type="InterPro" id="IPR003864">
    <property type="entry name" value="CSC1/OSCA1-like_7TM"/>
</dbReference>
<evidence type="ECO:0000256" key="7">
    <source>
        <dbReference type="SAM" id="Phobius"/>
    </source>
</evidence>